<dbReference type="Gene3D" id="2.10.260.10">
    <property type="match status" value="1"/>
</dbReference>
<dbReference type="InterPro" id="IPR039052">
    <property type="entry name" value="Antitox_PemI-like"/>
</dbReference>
<sequence>MEIRLKVRNWGSGRGVLLPKKLLEELKVQPGDMLAGEVRDGQLVLTRAPRYRLRDLLKELQPENQHDVSAEVEEEVEP</sequence>
<evidence type="ECO:0000313" key="2">
    <source>
        <dbReference type="Proteomes" id="UP001401887"/>
    </source>
</evidence>
<protein>
    <recommendedName>
        <fullName evidence="3">AbrB/MazE/SpoVT family DNA-binding domain-containing protein</fullName>
    </recommendedName>
</protein>
<dbReference type="PANTHER" id="PTHR40516">
    <property type="entry name" value="ANTITOXIN CHPS-RELATED"/>
    <property type="match status" value="1"/>
</dbReference>
<keyword evidence="2" id="KW-1185">Reference proteome</keyword>
<evidence type="ECO:0000313" key="1">
    <source>
        <dbReference type="EMBL" id="GAA5513070.1"/>
    </source>
</evidence>
<accession>A0ABP9W8H7</accession>
<dbReference type="EMBL" id="BAABRP010000005">
    <property type="protein sequence ID" value="GAA5513070.1"/>
    <property type="molecule type" value="Genomic_DNA"/>
</dbReference>
<evidence type="ECO:0008006" key="3">
    <source>
        <dbReference type="Google" id="ProtNLM"/>
    </source>
</evidence>
<comment type="caution">
    <text evidence="1">The sequence shown here is derived from an EMBL/GenBank/DDBJ whole genome shotgun (WGS) entry which is preliminary data.</text>
</comment>
<organism evidence="1 2">
    <name type="scientific">Deinococcus carri</name>
    <dbReference type="NCBI Taxonomy" id="1211323"/>
    <lineage>
        <taxon>Bacteria</taxon>
        <taxon>Thermotogati</taxon>
        <taxon>Deinococcota</taxon>
        <taxon>Deinococci</taxon>
        <taxon>Deinococcales</taxon>
        <taxon>Deinococcaceae</taxon>
        <taxon>Deinococcus</taxon>
    </lineage>
</organism>
<dbReference type="PANTHER" id="PTHR40516:SF1">
    <property type="entry name" value="ANTITOXIN CHPS-RELATED"/>
    <property type="match status" value="1"/>
</dbReference>
<dbReference type="SUPFAM" id="SSF89447">
    <property type="entry name" value="AbrB/MazE/MraZ-like"/>
    <property type="match status" value="1"/>
</dbReference>
<proteinExistence type="predicted"/>
<dbReference type="RefSeq" id="WP_345464093.1">
    <property type="nucleotide sequence ID" value="NZ_BAABRP010000005.1"/>
</dbReference>
<reference evidence="1 2" key="1">
    <citation type="submission" date="2024-02" db="EMBL/GenBank/DDBJ databases">
        <title>Deinococcus carri NBRC 110142.</title>
        <authorList>
            <person name="Ichikawa N."/>
            <person name="Katano-Makiyama Y."/>
            <person name="Hidaka K."/>
        </authorList>
    </citation>
    <scope>NUCLEOTIDE SEQUENCE [LARGE SCALE GENOMIC DNA]</scope>
    <source>
        <strain evidence="1 2">NBRC 110142</strain>
    </source>
</reference>
<gene>
    <name evidence="1" type="ORF">Dcar01_01796</name>
</gene>
<name>A0ABP9W8H7_9DEIO</name>
<dbReference type="Proteomes" id="UP001401887">
    <property type="component" value="Unassembled WGS sequence"/>
</dbReference>
<dbReference type="InterPro" id="IPR037914">
    <property type="entry name" value="SpoVT-AbrB_sf"/>
</dbReference>